<feature type="non-terminal residue" evidence="1">
    <location>
        <position position="67"/>
    </location>
</feature>
<evidence type="ECO:0000313" key="2">
    <source>
        <dbReference type="Proteomes" id="UP001217178"/>
    </source>
</evidence>
<proteinExistence type="predicted"/>
<organism evidence="1 2">
    <name type="scientific">Xenorhabdus yunnanensis</name>
    <dbReference type="NCBI Taxonomy" id="3025878"/>
    <lineage>
        <taxon>Bacteria</taxon>
        <taxon>Pseudomonadati</taxon>
        <taxon>Pseudomonadota</taxon>
        <taxon>Gammaproteobacteria</taxon>
        <taxon>Enterobacterales</taxon>
        <taxon>Morganellaceae</taxon>
        <taxon>Xenorhabdus</taxon>
    </lineage>
</organism>
<protein>
    <submittedName>
        <fullName evidence="1">Uncharacterized protein</fullName>
    </submittedName>
</protein>
<dbReference type="Proteomes" id="UP001217178">
    <property type="component" value="Unassembled WGS sequence"/>
</dbReference>
<comment type="caution">
    <text evidence="1">The sequence shown here is derived from an EMBL/GenBank/DDBJ whole genome shotgun (WGS) entry which is preliminary data.</text>
</comment>
<gene>
    <name evidence="1" type="ORF">PSI23_22725</name>
</gene>
<sequence length="67" mass="7133">SDVDAVSASKGGTYQGDVRFSKGVFIGEQRADLVLSSLRTAKSRVNLSLWGVNSRPTVLECQDDTGS</sequence>
<name>A0ABT5LLK1_9GAMM</name>
<keyword evidence="2" id="KW-1185">Reference proteome</keyword>
<reference evidence="1 2" key="1">
    <citation type="submission" date="2023-02" db="EMBL/GenBank/DDBJ databases">
        <title>Entomopathogenic bacteria.</title>
        <authorList>
            <person name="Machado R.A."/>
        </authorList>
    </citation>
    <scope>NUCLEOTIDE SEQUENCE [LARGE SCALE GENOMIC DNA]</scope>
    <source>
        <strain evidence="1 2">XENO-10</strain>
    </source>
</reference>
<feature type="non-terminal residue" evidence="1">
    <location>
        <position position="1"/>
    </location>
</feature>
<evidence type="ECO:0000313" key="1">
    <source>
        <dbReference type="EMBL" id="MDC9591998.1"/>
    </source>
</evidence>
<dbReference type="EMBL" id="JAQRFI010000395">
    <property type="protein sequence ID" value="MDC9591998.1"/>
    <property type="molecule type" value="Genomic_DNA"/>
</dbReference>
<accession>A0ABT5LLK1</accession>